<dbReference type="InterPro" id="IPR005829">
    <property type="entry name" value="Sugar_transporter_CS"/>
</dbReference>
<dbReference type="GO" id="GO:0005886">
    <property type="term" value="C:plasma membrane"/>
    <property type="evidence" value="ECO:0007669"/>
    <property type="project" value="UniProtKB-SubCell"/>
</dbReference>
<keyword evidence="6 8" id="KW-1133">Transmembrane helix</keyword>
<feature type="transmembrane region" description="Helical" evidence="8">
    <location>
        <begin position="198"/>
        <end position="222"/>
    </location>
</feature>
<evidence type="ECO:0000313" key="10">
    <source>
        <dbReference type="EMBL" id="JAS53427.1"/>
    </source>
</evidence>
<feature type="domain" description="Major facilitator superfamily (MFS) profile" evidence="9">
    <location>
        <begin position="1"/>
        <end position="354"/>
    </location>
</feature>
<dbReference type="AlphaFoldDB" id="A0A1B6FT85"/>
<dbReference type="PANTHER" id="PTHR48021">
    <property type="match status" value="1"/>
</dbReference>
<feature type="transmembrane region" description="Helical" evidence="8">
    <location>
        <begin position="53"/>
        <end position="74"/>
    </location>
</feature>
<evidence type="ECO:0000256" key="5">
    <source>
        <dbReference type="ARBA" id="ARBA00022692"/>
    </source>
</evidence>
<dbReference type="Pfam" id="PF00083">
    <property type="entry name" value="Sugar_tr"/>
    <property type="match status" value="1"/>
</dbReference>
<feature type="transmembrane region" description="Helical" evidence="8">
    <location>
        <begin position="17"/>
        <end position="41"/>
    </location>
</feature>
<feature type="transmembrane region" description="Helical" evidence="8">
    <location>
        <begin position="164"/>
        <end position="186"/>
    </location>
</feature>
<feature type="transmembrane region" description="Helical" evidence="8">
    <location>
        <begin position="331"/>
        <end position="350"/>
    </location>
</feature>
<evidence type="ECO:0000256" key="1">
    <source>
        <dbReference type="ARBA" id="ARBA00004651"/>
    </source>
</evidence>
<evidence type="ECO:0000256" key="7">
    <source>
        <dbReference type="ARBA" id="ARBA00023136"/>
    </source>
</evidence>
<dbReference type="GO" id="GO:0022857">
    <property type="term" value="F:transmembrane transporter activity"/>
    <property type="evidence" value="ECO:0007669"/>
    <property type="project" value="InterPro"/>
</dbReference>
<keyword evidence="7 8" id="KW-0472">Membrane</keyword>
<evidence type="ECO:0000259" key="9">
    <source>
        <dbReference type="PROSITE" id="PS50850"/>
    </source>
</evidence>
<dbReference type="InterPro" id="IPR036259">
    <property type="entry name" value="MFS_trans_sf"/>
</dbReference>
<feature type="transmembrane region" description="Helical" evidence="8">
    <location>
        <begin position="231"/>
        <end position="251"/>
    </location>
</feature>
<dbReference type="Gene3D" id="1.20.1250.20">
    <property type="entry name" value="MFS general substrate transporter like domains"/>
    <property type="match status" value="1"/>
</dbReference>
<evidence type="ECO:0000256" key="4">
    <source>
        <dbReference type="ARBA" id="ARBA00022597"/>
    </source>
</evidence>
<dbReference type="PROSITE" id="PS00217">
    <property type="entry name" value="SUGAR_TRANSPORT_2"/>
    <property type="match status" value="1"/>
</dbReference>
<organism evidence="10">
    <name type="scientific">Cuerna arida</name>
    <dbReference type="NCBI Taxonomy" id="1464854"/>
    <lineage>
        <taxon>Eukaryota</taxon>
        <taxon>Metazoa</taxon>
        <taxon>Ecdysozoa</taxon>
        <taxon>Arthropoda</taxon>
        <taxon>Hexapoda</taxon>
        <taxon>Insecta</taxon>
        <taxon>Pterygota</taxon>
        <taxon>Neoptera</taxon>
        <taxon>Paraneoptera</taxon>
        <taxon>Hemiptera</taxon>
        <taxon>Auchenorrhyncha</taxon>
        <taxon>Membracoidea</taxon>
        <taxon>Cicadellidae</taxon>
        <taxon>Cicadellinae</taxon>
        <taxon>Proconiini</taxon>
        <taxon>Cuerna</taxon>
    </lineage>
</organism>
<keyword evidence="2" id="KW-0813">Transport</keyword>
<gene>
    <name evidence="10" type="ORF">g.31929</name>
</gene>
<feature type="transmembrane region" description="Helical" evidence="8">
    <location>
        <begin position="263"/>
        <end position="287"/>
    </location>
</feature>
<evidence type="ECO:0000256" key="2">
    <source>
        <dbReference type="ARBA" id="ARBA00022448"/>
    </source>
</evidence>
<dbReference type="PRINTS" id="PR00171">
    <property type="entry name" value="SUGRTRNSPORT"/>
</dbReference>
<dbReference type="PROSITE" id="PS50850">
    <property type="entry name" value="MFS"/>
    <property type="match status" value="1"/>
</dbReference>
<dbReference type="FunFam" id="1.20.1250.20:FF:000218">
    <property type="entry name" value="facilitated trehalose transporter Tret1"/>
    <property type="match status" value="1"/>
</dbReference>
<dbReference type="InterPro" id="IPR020846">
    <property type="entry name" value="MFS_dom"/>
</dbReference>
<dbReference type="InterPro" id="IPR005828">
    <property type="entry name" value="MFS_sugar_transport-like"/>
</dbReference>
<keyword evidence="5 8" id="KW-0812">Transmembrane</keyword>
<dbReference type="SUPFAM" id="SSF103473">
    <property type="entry name" value="MFS general substrate transporter"/>
    <property type="match status" value="1"/>
</dbReference>
<dbReference type="EMBL" id="GECZ01016342">
    <property type="protein sequence ID" value="JAS53427.1"/>
    <property type="molecule type" value="Transcribed_RNA"/>
</dbReference>
<sequence>MAIMTGSYLLLTVVSDVMFLSVGRFFCGVTCGIAFSTLPVYIAEIAEDSVRGVLSTISQIFLCFGSLLMFSIGPFVSYSILHYIMLSFCAIFFLFFPFLPESPHFLVMKNQVSHARKTLIWLRENRPMSFISEELQNLQKTVQKSKVESGSVRELVSSRANRRALIICCGLLVLQQLSGITAVFFYTEQIFQMTGTDIPSSICSIAIGVIMTVAAFCCPVAVRIFGYKKTLMVSALGAALGTGSLSAFLWMKNNGVDLSALNWLPLLSLTEYILFLNSGFSFIPWALSGEYFPTNVKSYASTVVASTCGFVSFLVTKFFPLLADLLGLDVVFLSCSFFSMFTVLVVALFVEETSGLSFQEIQEILNGRKREIRAKREPLRSEL</sequence>
<dbReference type="PANTHER" id="PTHR48021:SF47">
    <property type="entry name" value="GH17672P"/>
    <property type="match status" value="1"/>
</dbReference>
<proteinExistence type="predicted"/>
<keyword evidence="4" id="KW-0762">Sugar transport</keyword>
<comment type="subcellular location">
    <subcellularLocation>
        <location evidence="1">Cell membrane</location>
        <topology evidence="1">Multi-pass membrane protein</topology>
    </subcellularLocation>
</comment>
<dbReference type="InterPro" id="IPR050549">
    <property type="entry name" value="MFS_Trehalose_Transporter"/>
</dbReference>
<name>A0A1B6FT85_9HEMI</name>
<keyword evidence="3" id="KW-1003">Cell membrane</keyword>
<evidence type="ECO:0000256" key="3">
    <source>
        <dbReference type="ARBA" id="ARBA00022475"/>
    </source>
</evidence>
<evidence type="ECO:0000256" key="6">
    <source>
        <dbReference type="ARBA" id="ARBA00022989"/>
    </source>
</evidence>
<feature type="transmembrane region" description="Helical" evidence="8">
    <location>
        <begin position="299"/>
        <end position="319"/>
    </location>
</feature>
<protein>
    <recommendedName>
        <fullName evidence="9">Major facilitator superfamily (MFS) profile domain-containing protein</fullName>
    </recommendedName>
</protein>
<reference evidence="10" key="1">
    <citation type="submission" date="2015-11" db="EMBL/GenBank/DDBJ databases">
        <title>De novo transcriptome assembly of four potential Pierce s Disease insect vectors from Arizona vineyards.</title>
        <authorList>
            <person name="Tassone E.E."/>
        </authorList>
    </citation>
    <scope>NUCLEOTIDE SEQUENCE</scope>
</reference>
<evidence type="ECO:0000256" key="8">
    <source>
        <dbReference type="SAM" id="Phobius"/>
    </source>
</evidence>
<dbReference type="InterPro" id="IPR003663">
    <property type="entry name" value="Sugar/inositol_transpt"/>
</dbReference>
<feature type="transmembrane region" description="Helical" evidence="8">
    <location>
        <begin position="80"/>
        <end position="99"/>
    </location>
</feature>
<accession>A0A1B6FT85</accession>